<accession>A0A559J479</accession>
<dbReference type="AlphaFoldDB" id="A0A559J479"/>
<reference evidence="1 2" key="1">
    <citation type="submission" date="2019-07" db="EMBL/GenBank/DDBJ databases">
        <authorList>
            <person name="Kim J."/>
        </authorList>
    </citation>
    <scope>NUCLEOTIDE SEQUENCE [LARGE SCALE GENOMIC DNA]</scope>
    <source>
        <strain evidence="1 2">N4</strain>
    </source>
</reference>
<evidence type="ECO:0000313" key="2">
    <source>
        <dbReference type="Proteomes" id="UP000318102"/>
    </source>
</evidence>
<dbReference type="PROSITE" id="PS52050">
    <property type="entry name" value="WYL"/>
    <property type="match status" value="1"/>
</dbReference>
<gene>
    <name evidence="1" type="ORF">FPZ44_11570</name>
</gene>
<organism evidence="1 2">
    <name type="scientific">Paenibacillus agilis</name>
    <dbReference type="NCBI Taxonomy" id="3020863"/>
    <lineage>
        <taxon>Bacteria</taxon>
        <taxon>Bacillati</taxon>
        <taxon>Bacillota</taxon>
        <taxon>Bacilli</taxon>
        <taxon>Bacillales</taxon>
        <taxon>Paenibacillaceae</taxon>
        <taxon>Paenibacillus</taxon>
    </lineage>
</organism>
<dbReference type="EMBL" id="VNJK01000001">
    <property type="protein sequence ID" value="TVX94694.1"/>
    <property type="molecule type" value="Genomic_DNA"/>
</dbReference>
<dbReference type="RefSeq" id="WP_144991799.1">
    <property type="nucleotide sequence ID" value="NZ_VNJK01000001.1"/>
</dbReference>
<comment type="caution">
    <text evidence="1">The sequence shown here is derived from an EMBL/GenBank/DDBJ whole genome shotgun (WGS) entry which is preliminary data.</text>
</comment>
<name>A0A559J479_9BACL</name>
<dbReference type="OrthoDB" id="2858389at2"/>
<proteinExistence type="predicted"/>
<protein>
    <submittedName>
        <fullName evidence="1">WYL domain-containing protein</fullName>
    </submittedName>
</protein>
<sequence length="275" mass="32997">MNPFEKIFNYQLLTRLEDTGTFVVTAHERSWLKTMLEHPEANEAFTANTLLKLKQMLSTDIFMDTSEYLIEKARSQEKHVYHPLLRPLRRLISDRKGMKISFIVKDGRKNVEQRGFPYKLEYSMVKREWYLLWFHMRHRAFMSTKIDQITSFSEQPISPETAEQILEKLSLIQHARKTEVYIEVVRDYNQELSRIMYAFSCFEKAVDYDEEQDKYHVRIRLLRDEYEFLLSKIRFLGKRVRVIKGDYLKKRMLEASTKTLARYGIEAMQPEPIES</sequence>
<keyword evidence="2" id="KW-1185">Reference proteome</keyword>
<dbReference type="Proteomes" id="UP000318102">
    <property type="component" value="Unassembled WGS sequence"/>
</dbReference>
<evidence type="ECO:0000313" key="1">
    <source>
        <dbReference type="EMBL" id="TVX94694.1"/>
    </source>
</evidence>